<proteinExistence type="predicted"/>
<evidence type="ECO:0000256" key="5">
    <source>
        <dbReference type="ARBA" id="ARBA00023043"/>
    </source>
</evidence>
<feature type="transmembrane region" description="Helical" evidence="9">
    <location>
        <begin position="603"/>
        <end position="628"/>
    </location>
</feature>
<organism evidence="11 12">
    <name type="scientific">Spinacia oleracea</name>
    <name type="common">Spinach</name>
    <dbReference type="NCBI Taxonomy" id="3562"/>
    <lineage>
        <taxon>Eukaryota</taxon>
        <taxon>Viridiplantae</taxon>
        <taxon>Streptophyta</taxon>
        <taxon>Embryophyta</taxon>
        <taxon>Tracheophyta</taxon>
        <taxon>Spermatophyta</taxon>
        <taxon>Magnoliopsida</taxon>
        <taxon>eudicotyledons</taxon>
        <taxon>Gunneridae</taxon>
        <taxon>Pentapetalae</taxon>
        <taxon>Caryophyllales</taxon>
        <taxon>Chenopodiaceae</taxon>
        <taxon>Chenopodioideae</taxon>
        <taxon>Anserineae</taxon>
        <taxon>Spinacia</taxon>
    </lineage>
</organism>
<feature type="transmembrane region" description="Helical" evidence="9">
    <location>
        <begin position="538"/>
        <end position="562"/>
    </location>
</feature>
<evidence type="ECO:0000256" key="2">
    <source>
        <dbReference type="ARBA" id="ARBA00022692"/>
    </source>
</evidence>
<evidence type="ECO:0000256" key="8">
    <source>
        <dbReference type="SAM" id="MobiDB-lite"/>
    </source>
</evidence>
<feature type="region of interest" description="Disordered" evidence="8">
    <location>
        <begin position="1"/>
        <end position="36"/>
    </location>
</feature>
<dbReference type="OrthoDB" id="598775at2759"/>
<dbReference type="GO" id="GO:0005886">
    <property type="term" value="C:plasma membrane"/>
    <property type="evidence" value="ECO:0000318"/>
    <property type="project" value="GO_Central"/>
</dbReference>
<dbReference type="GeneID" id="110775644"/>
<dbReference type="Pfam" id="PF13962">
    <property type="entry name" value="PGG"/>
    <property type="match status" value="1"/>
</dbReference>
<dbReference type="InterPro" id="IPR036770">
    <property type="entry name" value="Ankyrin_rpt-contain_sf"/>
</dbReference>
<accession>A0A9R0JIF9</accession>
<evidence type="ECO:0000313" key="12">
    <source>
        <dbReference type="RefSeq" id="XP_021835944.1"/>
    </source>
</evidence>
<dbReference type="PANTHER" id="PTHR24186:SF46">
    <property type="entry name" value="PROTEIN ACCELERATED CELL DEATH 6-LIKE"/>
    <property type="match status" value="1"/>
</dbReference>
<keyword evidence="4 9" id="KW-1133">Transmembrane helix</keyword>
<evidence type="ECO:0000256" key="6">
    <source>
        <dbReference type="ARBA" id="ARBA00023136"/>
    </source>
</evidence>
<name>A0A9R0JIF9_SPIOL</name>
<reference evidence="12" key="2">
    <citation type="submission" date="2025-08" db="UniProtKB">
        <authorList>
            <consortium name="RefSeq"/>
        </authorList>
    </citation>
    <scope>IDENTIFICATION</scope>
    <source>
        <tissue evidence="12">Leaf</tissue>
    </source>
</reference>
<gene>
    <name evidence="12" type="primary">LOC110775644</name>
</gene>
<dbReference type="PROSITE" id="PS50088">
    <property type="entry name" value="ANK_REPEAT"/>
    <property type="match status" value="1"/>
</dbReference>
<dbReference type="SUPFAM" id="SSF48403">
    <property type="entry name" value="Ankyrin repeat"/>
    <property type="match status" value="1"/>
</dbReference>
<evidence type="ECO:0000256" key="3">
    <source>
        <dbReference type="ARBA" id="ARBA00022737"/>
    </source>
</evidence>
<dbReference type="KEGG" id="soe:110775644"/>
<evidence type="ECO:0000256" key="4">
    <source>
        <dbReference type="ARBA" id="ARBA00022989"/>
    </source>
</evidence>
<evidence type="ECO:0000259" key="10">
    <source>
        <dbReference type="Pfam" id="PF13962"/>
    </source>
</evidence>
<dbReference type="Pfam" id="PF00023">
    <property type="entry name" value="Ank"/>
    <property type="match status" value="1"/>
</dbReference>
<dbReference type="Pfam" id="PF12796">
    <property type="entry name" value="Ank_2"/>
    <property type="match status" value="2"/>
</dbReference>
<keyword evidence="3" id="KW-0677">Repeat</keyword>
<evidence type="ECO:0000313" key="11">
    <source>
        <dbReference type="Proteomes" id="UP000813463"/>
    </source>
</evidence>
<protein>
    <submittedName>
        <fullName evidence="12">Protein ACCELERATED CELL DEATH 6</fullName>
    </submittedName>
</protein>
<feature type="domain" description="PGG" evidence="10">
    <location>
        <begin position="487"/>
        <end position="597"/>
    </location>
</feature>
<dbReference type="InterPro" id="IPR026961">
    <property type="entry name" value="PGG_dom"/>
</dbReference>
<dbReference type="RefSeq" id="XP_021835944.1">
    <property type="nucleotide sequence ID" value="XM_021980252.2"/>
</dbReference>
<comment type="subcellular location">
    <subcellularLocation>
        <location evidence="1">Membrane</location>
        <topology evidence="1">Multi-pass membrane protein</topology>
    </subcellularLocation>
</comment>
<feature type="repeat" description="ANK" evidence="7">
    <location>
        <begin position="75"/>
        <end position="107"/>
    </location>
</feature>
<reference evidence="11" key="1">
    <citation type="journal article" date="2021" name="Nat. Commun.">
        <title>Genomic analyses provide insights into spinach domestication and the genetic basis of agronomic traits.</title>
        <authorList>
            <person name="Cai X."/>
            <person name="Sun X."/>
            <person name="Xu C."/>
            <person name="Sun H."/>
            <person name="Wang X."/>
            <person name="Ge C."/>
            <person name="Zhang Z."/>
            <person name="Wang Q."/>
            <person name="Fei Z."/>
            <person name="Jiao C."/>
            <person name="Wang Q."/>
        </authorList>
    </citation>
    <scope>NUCLEOTIDE SEQUENCE [LARGE SCALE GENOMIC DNA]</scope>
    <source>
        <strain evidence="11">cv. Varoflay</strain>
    </source>
</reference>
<dbReference type="AlphaFoldDB" id="A0A9R0JIF9"/>
<evidence type="ECO:0000256" key="9">
    <source>
        <dbReference type="SAM" id="Phobius"/>
    </source>
</evidence>
<feature type="transmembrane region" description="Helical" evidence="9">
    <location>
        <begin position="574"/>
        <end position="597"/>
    </location>
</feature>
<feature type="compositionally biased region" description="Polar residues" evidence="8">
    <location>
        <begin position="1"/>
        <end position="19"/>
    </location>
</feature>
<evidence type="ECO:0000256" key="1">
    <source>
        <dbReference type="ARBA" id="ARBA00004141"/>
    </source>
</evidence>
<dbReference type="PANTHER" id="PTHR24186">
    <property type="entry name" value="PROTEIN PHOSPHATASE 1 REGULATORY SUBUNIT"/>
    <property type="match status" value="1"/>
</dbReference>
<keyword evidence="6 9" id="KW-0472">Membrane</keyword>
<sequence length="662" mass="73452">MAVQSQPSTSTSRSAPVINSSSSTSPSTTSIQPSPETTTTINALHYSFLFDNDIDGLLSTLDNDFDFSNLVVESDNNTILHIAASAGLVDVVNSIIERSPNLLIRPNYNGDLPIHVAAKACQFAAVVGLVSSDNSMLESVNNDNNTALHIALQNQQEKMANYLFEKGPKSTFYQLNVQGFSPLYLAIKAEFWDLVKVMLSDDSVTKTEVVQQLSATSAKSIVHAAVIAKNKEIFERIFQRYNDVVLYKKDEYGRTTLSYAAYTGFVYGVKCIINDNKSRNEAYIIDENGLFPIHWACRGGNVEVIKEFFSCLPKNTRFMLSNKGYNILHVAAEAGKTEVAKYILQQPELEVETMINMKDEEGNTPLHLASRGKHPMVVYDFTRDDRVKLTTQNKAGLTALDIAEDFGDRIPSFSERLTWLSLRNAGVPRAPQVHYLNINRVEPQGPQNSPSNVSQLVHNYNNSPTTYMVLNQQGNLVTNLPINKRKHKYKERINTLLLVATLVATVTFTSGFTVPGGYNNNKPNEGMATLAHKCAFQVFVISNTIAMYTAILTAVTLIWAQLDDLRLVLLSLDFALPLLGTSLAMMSVAFMAGFYVVLHSVALWLGIVVLVMGGLFLGAFLVFFIPLYSPRSCIRNKVLRNVFHVPFTLMLLACEKDKGEKH</sequence>
<dbReference type="Gene3D" id="1.25.40.20">
    <property type="entry name" value="Ankyrin repeat-containing domain"/>
    <property type="match status" value="2"/>
</dbReference>
<dbReference type="SMART" id="SM00248">
    <property type="entry name" value="ANK"/>
    <property type="match status" value="9"/>
</dbReference>
<dbReference type="Proteomes" id="UP000813463">
    <property type="component" value="Chromosome 6"/>
</dbReference>
<feature type="compositionally biased region" description="Low complexity" evidence="8">
    <location>
        <begin position="20"/>
        <end position="36"/>
    </location>
</feature>
<keyword evidence="5 7" id="KW-0040">ANK repeat</keyword>
<keyword evidence="11" id="KW-1185">Reference proteome</keyword>
<keyword evidence="2 9" id="KW-0812">Transmembrane</keyword>
<dbReference type="InterPro" id="IPR002110">
    <property type="entry name" value="Ankyrin_rpt"/>
</dbReference>
<evidence type="ECO:0000256" key="7">
    <source>
        <dbReference type="PROSITE-ProRule" id="PRU00023"/>
    </source>
</evidence>
<feature type="transmembrane region" description="Helical" evidence="9">
    <location>
        <begin position="495"/>
        <end position="518"/>
    </location>
</feature>